<proteinExistence type="predicted"/>
<protein>
    <submittedName>
        <fullName evidence="1">Uncharacterized protein</fullName>
    </submittedName>
</protein>
<keyword evidence="2" id="KW-1185">Reference proteome</keyword>
<evidence type="ECO:0000313" key="1">
    <source>
        <dbReference type="EMBL" id="KAK7254050.1"/>
    </source>
</evidence>
<comment type="caution">
    <text evidence="1">The sequence shown here is derived from an EMBL/GenBank/DDBJ whole genome shotgun (WGS) entry which is preliminary data.</text>
</comment>
<gene>
    <name evidence="1" type="ORF">SO694_00008014</name>
</gene>
<name>A0ABR1GDS0_AURAN</name>
<organism evidence="1 2">
    <name type="scientific">Aureococcus anophagefferens</name>
    <name type="common">Harmful bloom alga</name>
    <dbReference type="NCBI Taxonomy" id="44056"/>
    <lineage>
        <taxon>Eukaryota</taxon>
        <taxon>Sar</taxon>
        <taxon>Stramenopiles</taxon>
        <taxon>Ochrophyta</taxon>
        <taxon>Pelagophyceae</taxon>
        <taxon>Pelagomonadales</taxon>
        <taxon>Pelagomonadaceae</taxon>
        <taxon>Aureococcus</taxon>
    </lineage>
</organism>
<sequence length="191" mass="20987">MLPRRDLRDAAQEADAGRALDPMHWGQKLFCAERPEWARAIPHHWPAHRLRNLLGLLGAFARGRARTAALPRALIIFADDFVHASPETAALSAADKESESARTARVLRIVAERGGARVYRARGGAKRAASRSRASARALHVAVFALRQARSTGSGGAVSAKPPPQQRKVSEFRAQVRRGHVRLIFAREVDE</sequence>
<reference evidence="1 2" key="1">
    <citation type="submission" date="2024-03" db="EMBL/GenBank/DDBJ databases">
        <title>Aureococcus anophagefferens CCMP1851 and Kratosvirus quantuckense: Draft genome of a second virus-susceptible host strain in the model system.</title>
        <authorList>
            <person name="Chase E."/>
            <person name="Truchon A.R."/>
            <person name="Schepens W."/>
            <person name="Wilhelm S.W."/>
        </authorList>
    </citation>
    <scope>NUCLEOTIDE SEQUENCE [LARGE SCALE GENOMIC DNA]</scope>
    <source>
        <strain evidence="1 2">CCMP1851</strain>
    </source>
</reference>
<accession>A0ABR1GDS0</accession>
<dbReference type="EMBL" id="JBBJCI010000032">
    <property type="protein sequence ID" value="KAK7254050.1"/>
    <property type="molecule type" value="Genomic_DNA"/>
</dbReference>
<dbReference type="Proteomes" id="UP001363151">
    <property type="component" value="Unassembled WGS sequence"/>
</dbReference>
<evidence type="ECO:0000313" key="2">
    <source>
        <dbReference type="Proteomes" id="UP001363151"/>
    </source>
</evidence>